<keyword evidence="2" id="KW-1185">Reference proteome</keyword>
<protein>
    <submittedName>
        <fullName evidence="1">Uncharacterized protein</fullName>
    </submittedName>
</protein>
<comment type="caution">
    <text evidence="1">The sequence shown here is derived from an EMBL/GenBank/DDBJ whole genome shotgun (WGS) entry which is preliminary data.</text>
</comment>
<organism evidence="1 2">
    <name type="scientific">Dyadobacter subterraneus</name>
    <dbReference type="NCBI Taxonomy" id="2773304"/>
    <lineage>
        <taxon>Bacteria</taxon>
        <taxon>Pseudomonadati</taxon>
        <taxon>Bacteroidota</taxon>
        <taxon>Cytophagia</taxon>
        <taxon>Cytophagales</taxon>
        <taxon>Spirosomataceae</taxon>
        <taxon>Dyadobacter</taxon>
    </lineage>
</organism>
<accession>A0ABR9WFT5</accession>
<dbReference type="Proteomes" id="UP000634134">
    <property type="component" value="Unassembled WGS sequence"/>
</dbReference>
<sequence length="125" mass="14613">MEKVDLNLLAIINRIISDFSDPSQHYMVVANYSFYYDELTNFAPVYFNNESIDEISLTDDGLKCKFAFQSDDVDDRFTIKIPYDQIGRITKCEHPDFIDEHVLFVNEAVMLKHYHTPGTVNFFNN</sequence>
<proteinExistence type="predicted"/>
<gene>
    <name evidence="1" type="ORF">IEE83_20390</name>
</gene>
<dbReference type="RefSeq" id="WP_194122325.1">
    <property type="nucleotide sequence ID" value="NZ_JACYGY010000001.1"/>
</dbReference>
<reference evidence="2" key="1">
    <citation type="submission" date="2023-07" db="EMBL/GenBank/DDBJ databases">
        <title>Dyadobacter sp. nov 'subterranea' isolated from contaminted grondwater.</title>
        <authorList>
            <person name="Szabo I."/>
            <person name="Al-Omari J."/>
            <person name="Szerdahelyi S.G."/>
            <person name="Rado J."/>
        </authorList>
    </citation>
    <scope>NUCLEOTIDE SEQUENCE [LARGE SCALE GENOMIC DNA]</scope>
    <source>
        <strain evidence="2">UP-52</strain>
    </source>
</reference>
<evidence type="ECO:0000313" key="1">
    <source>
        <dbReference type="EMBL" id="MBE9464253.1"/>
    </source>
</evidence>
<dbReference type="EMBL" id="JACYGY010000001">
    <property type="protein sequence ID" value="MBE9464253.1"/>
    <property type="molecule type" value="Genomic_DNA"/>
</dbReference>
<evidence type="ECO:0000313" key="2">
    <source>
        <dbReference type="Proteomes" id="UP000634134"/>
    </source>
</evidence>
<name>A0ABR9WFT5_9BACT</name>